<dbReference type="RefSeq" id="WP_270023973.1">
    <property type="nucleotide sequence ID" value="NZ_JAPDDP010000006.1"/>
</dbReference>
<evidence type="ECO:0000256" key="3">
    <source>
        <dbReference type="ARBA" id="ARBA00023002"/>
    </source>
</evidence>
<dbReference type="SUPFAM" id="SSF51735">
    <property type="entry name" value="NAD(P)-binding Rossmann-fold domains"/>
    <property type="match status" value="1"/>
</dbReference>
<accession>A0A9X3S7X8</accession>
<dbReference type="PROSITE" id="PS00059">
    <property type="entry name" value="ADH_ZINC"/>
    <property type="match status" value="1"/>
</dbReference>
<name>A0A9X3S7X8_9ACTN</name>
<proteinExistence type="inferred from homology"/>
<dbReference type="InterPro" id="IPR013154">
    <property type="entry name" value="ADH-like_N"/>
</dbReference>
<comment type="caution">
    <text evidence="6">The sequence shown here is derived from an EMBL/GenBank/DDBJ whole genome shotgun (WGS) entry which is preliminary data.</text>
</comment>
<dbReference type="AlphaFoldDB" id="A0A9X3S7X8"/>
<feature type="domain" description="Enoyl reductase (ER)" evidence="5">
    <location>
        <begin position="10"/>
        <end position="340"/>
    </location>
</feature>
<dbReference type="Pfam" id="PF00107">
    <property type="entry name" value="ADH_zinc_N"/>
    <property type="match status" value="1"/>
</dbReference>
<dbReference type="SMART" id="SM00829">
    <property type="entry name" value="PKS_ER"/>
    <property type="match status" value="1"/>
</dbReference>
<evidence type="ECO:0000259" key="5">
    <source>
        <dbReference type="SMART" id="SM00829"/>
    </source>
</evidence>
<keyword evidence="7" id="KW-1185">Reference proteome</keyword>
<dbReference type="PANTHER" id="PTHR43401:SF5">
    <property type="entry name" value="ALCOHOL DEHYDROGENASE-RELATED"/>
    <property type="match status" value="1"/>
</dbReference>
<keyword evidence="1 4" id="KW-0479">Metal-binding</keyword>
<evidence type="ECO:0000313" key="6">
    <source>
        <dbReference type="EMBL" id="MDA0179676.1"/>
    </source>
</evidence>
<dbReference type="InterPro" id="IPR050129">
    <property type="entry name" value="Zn_alcohol_dh"/>
</dbReference>
<reference evidence="6" key="1">
    <citation type="submission" date="2022-10" db="EMBL/GenBank/DDBJ databases">
        <title>The WGS of Solirubrobacter phytolaccae KCTC 29190.</title>
        <authorList>
            <person name="Jiang Z."/>
        </authorList>
    </citation>
    <scope>NUCLEOTIDE SEQUENCE</scope>
    <source>
        <strain evidence="6">KCTC 29190</strain>
    </source>
</reference>
<sequence>MRAAVMHSFGSPLSLETVPDPVAAPDGAVVKVLATGVCRSDWHGWIGHDPSIELPHVPGHELCGEVVEVGAEVHGIAVGDRVTVPFCCGCGVCEPCRTGETQVCERDIQPGFTIWGSFAEHVALPRADLNLVRVPDALSSVDAASLGCRFMTAWAALHVHARVQAGEWVAVHGCGGVGLAAVMIAAAAGAQVIAVDIDDRKLARARELGAVAGVSSDVVPSIVDLTGGGAHVSLDALGSSTTCVNSVSCLRRRGRHAQVGLLLAEERSVAVPMARVIGWELQVLGVHGMAVRHYDAMLRAVAAGSVRPGELVAKTIALDAVGDEVASMGQFAQEGVTVVVP</sequence>
<dbReference type="GO" id="GO:0016491">
    <property type="term" value="F:oxidoreductase activity"/>
    <property type="evidence" value="ECO:0007669"/>
    <property type="project" value="UniProtKB-KW"/>
</dbReference>
<comment type="similarity">
    <text evidence="4">Belongs to the zinc-containing alcohol dehydrogenase family.</text>
</comment>
<dbReference type="PANTHER" id="PTHR43401">
    <property type="entry name" value="L-THREONINE 3-DEHYDROGENASE"/>
    <property type="match status" value="1"/>
</dbReference>
<dbReference type="InterPro" id="IPR011032">
    <property type="entry name" value="GroES-like_sf"/>
</dbReference>
<dbReference type="Proteomes" id="UP001147653">
    <property type="component" value="Unassembled WGS sequence"/>
</dbReference>
<dbReference type="EMBL" id="JAPDDP010000006">
    <property type="protein sequence ID" value="MDA0179676.1"/>
    <property type="molecule type" value="Genomic_DNA"/>
</dbReference>
<dbReference type="InterPro" id="IPR036291">
    <property type="entry name" value="NAD(P)-bd_dom_sf"/>
</dbReference>
<comment type="cofactor">
    <cofactor evidence="4">
        <name>Zn(2+)</name>
        <dbReference type="ChEBI" id="CHEBI:29105"/>
    </cofactor>
</comment>
<evidence type="ECO:0000313" key="7">
    <source>
        <dbReference type="Proteomes" id="UP001147653"/>
    </source>
</evidence>
<dbReference type="Gene3D" id="3.90.180.10">
    <property type="entry name" value="Medium-chain alcohol dehydrogenases, catalytic domain"/>
    <property type="match status" value="1"/>
</dbReference>
<keyword evidence="3" id="KW-0560">Oxidoreductase</keyword>
<gene>
    <name evidence="6" type="ORF">OJ997_05165</name>
</gene>
<organism evidence="6 7">
    <name type="scientific">Solirubrobacter phytolaccae</name>
    <dbReference type="NCBI Taxonomy" id="1404360"/>
    <lineage>
        <taxon>Bacteria</taxon>
        <taxon>Bacillati</taxon>
        <taxon>Actinomycetota</taxon>
        <taxon>Thermoleophilia</taxon>
        <taxon>Solirubrobacterales</taxon>
        <taxon>Solirubrobacteraceae</taxon>
        <taxon>Solirubrobacter</taxon>
    </lineage>
</organism>
<dbReference type="InterPro" id="IPR020843">
    <property type="entry name" value="ER"/>
</dbReference>
<dbReference type="InterPro" id="IPR002328">
    <property type="entry name" value="ADH_Zn_CS"/>
</dbReference>
<dbReference type="SUPFAM" id="SSF50129">
    <property type="entry name" value="GroES-like"/>
    <property type="match status" value="1"/>
</dbReference>
<dbReference type="GO" id="GO:0008270">
    <property type="term" value="F:zinc ion binding"/>
    <property type="evidence" value="ECO:0007669"/>
    <property type="project" value="InterPro"/>
</dbReference>
<evidence type="ECO:0000256" key="1">
    <source>
        <dbReference type="ARBA" id="ARBA00022723"/>
    </source>
</evidence>
<protein>
    <submittedName>
        <fullName evidence="6">Alcohol dehydrogenase catalytic domain-containing protein</fullName>
    </submittedName>
</protein>
<dbReference type="Pfam" id="PF08240">
    <property type="entry name" value="ADH_N"/>
    <property type="match status" value="1"/>
</dbReference>
<dbReference type="InterPro" id="IPR013149">
    <property type="entry name" value="ADH-like_C"/>
</dbReference>
<evidence type="ECO:0000256" key="4">
    <source>
        <dbReference type="RuleBase" id="RU361277"/>
    </source>
</evidence>
<evidence type="ECO:0000256" key="2">
    <source>
        <dbReference type="ARBA" id="ARBA00022833"/>
    </source>
</evidence>
<keyword evidence="2 4" id="KW-0862">Zinc</keyword>